<comment type="subcellular location">
    <subcellularLocation>
        <location evidence="1 12">Cytoplasm</location>
    </subcellularLocation>
</comment>
<dbReference type="Gene3D" id="3.20.20.70">
    <property type="entry name" value="Aldolase class I"/>
    <property type="match status" value="1"/>
</dbReference>
<evidence type="ECO:0000256" key="10">
    <source>
        <dbReference type="ARBA" id="ARBA00023326"/>
    </source>
</evidence>
<keyword evidence="10" id="KW-0624">Polysaccharide degradation</keyword>
<name>A0A7C1BD09_UNCW3</name>
<dbReference type="Proteomes" id="UP000885931">
    <property type="component" value="Unassembled WGS sequence"/>
</dbReference>
<dbReference type="PROSITE" id="PS00958">
    <property type="entry name" value="TRANSALDOLASE_2"/>
    <property type="match status" value="1"/>
</dbReference>
<comment type="similarity">
    <text evidence="3 12">Belongs to the transaldolase family. Type 3B subfamily.</text>
</comment>
<evidence type="ECO:0000256" key="4">
    <source>
        <dbReference type="ARBA" id="ARBA00022490"/>
    </source>
</evidence>
<dbReference type="InterPro" id="IPR004731">
    <property type="entry name" value="Transaldolase_3B/F6P_aldolase"/>
</dbReference>
<dbReference type="EMBL" id="DRBW01000028">
    <property type="protein sequence ID" value="HDM89729.1"/>
    <property type="molecule type" value="Genomic_DNA"/>
</dbReference>
<feature type="active site" description="Schiff-base intermediate with substrate" evidence="12">
    <location>
        <position position="83"/>
    </location>
</feature>
<accession>A0A7C1BD09</accession>
<keyword evidence="6" id="KW-0378">Hydrolase</keyword>
<evidence type="ECO:0000256" key="6">
    <source>
        <dbReference type="ARBA" id="ARBA00022801"/>
    </source>
</evidence>
<dbReference type="InterPro" id="IPR013785">
    <property type="entry name" value="Aldolase_TIM"/>
</dbReference>
<evidence type="ECO:0000256" key="7">
    <source>
        <dbReference type="ARBA" id="ARBA00023126"/>
    </source>
</evidence>
<evidence type="ECO:0000256" key="12">
    <source>
        <dbReference type="HAMAP-Rule" id="MF_00494"/>
    </source>
</evidence>
<dbReference type="PANTHER" id="PTHR10683:SF40">
    <property type="entry name" value="FRUCTOSE-6-PHOSPHATE ALDOLASE 1-RELATED"/>
    <property type="match status" value="1"/>
</dbReference>
<dbReference type="GO" id="GO:0004801">
    <property type="term" value="F:transaldolase activity"/>
    <property type="evidence" value="ECO:0007669"/>
    <property type="project" value="UniProtKB-UniRule"/>
</dbReference>
<dbReference type="GO" id="GO:0016832">
    <property type="term" value="F:aldehyde-lyase activity"/>
    <property type="evidence" value="ECO:0007669"/>
    <property type="project" value="InterPro"/>
</dbReference>
<dbReference type="SUPFAM" id="SSF51569">
    <property type="entry name" value="Aldolase"/>
    <property type="match status" value="1"/>
</dbReference>
<comment type="pathway">
    <text evidence="2 12">Carbohydrate degradation; pentose phosphate pathway; D-glyceraldehyde 3-phosphate and beta-D-fructose 6-phosphate from D-ribose 5-phosphate and D-xylulose 5-phosphate (non-oxidative stage): step 2/3.</text>
</comment>
<dbReference type="GO" id="GO:0004553">
    <property type="term" value="F:hydrolase activity, hydrolyzing O-glycosyl compounds"/>
    <property type="evidence" value="ECO:0007669"/>
    <property type="project" value="InterPro"/>
</dbReference>
<evidence type="ECO:0000313" key="14">
    <source>
        <dbReference type="EMBL" id="HDM89729.1"/>
    </source>
</evidence>
<dbReference type="HAMAP" id="MF_00494">
    <property type="entry name" value="Transaldolase_3b"/>
    <property type="match status" value="1"/>
</dbReference>
<evidence type="ECO:0000256" key="1">
    <source>
        <dbReference type="ARBA" id="ARBA00004496"/>
    </source>
</evidence>
<comment type="function">
    <text evidence="12">Transaldolase is important for the balance of metabolites in the pentose-phosphate pathway.</text>
</comment>
<evidence type="ECO:0000256" key="2">
    <source>
        <dbReference type="ARBA" id="ARBA00004857"/>
    </source>
</evidence>
<dbReference type="UniPathway" id="UPA00115">
    <property type="reaction ID" value="UER00414"/>
</dbReference>
<comment type="caution">
    <text evidence="14">The sequence shown here is derived from an EMBL/GenBank/DDBJ whole genome shotgun (WGS) entry which is preliminary data.</text>
</comment>
<evidence type="ECO:0000256" key="3">
    <source>
        <dbReference type="ARBA" id="ARBA00005740"/>
    </source>
</evidence>
<dbReference type="CDD" id="cd00956">
    <property type="entry name" value="Transaldolase_FSA"/>
    <property type="match status" value="1"/>
</dbReference>
<evidence type="ECO:0000256" key="9">
    <source>
        <dbReference type="ARBA" id="ARBA00023277"/>
    </source>
</evidence>
<proteinExistence type="inferred from homology"/>
<dbReference type="InterPro" id="IPR001000">
    <property type="entry name" value="GH10_dom"/>
</dbReference>
<dbReference type="AlphaFoldDB" id="A0A7C1BD09"/>
<evidence type="ECO:0000256" key="8">
    <source>
        <dbReference type="ARBA" id="ARBA00023270"/>
    </source>
</evidence>
<feature type="domain" description="GH10" evidence="13">
    <location>
        <begin position="1"/>
        <end position="49"/>
    </location>
</feature>
<evidence type="ECO:0000256" key="11">
    <source>
        <dbReference type="ARBA" id="ARBA00048810"/>
    </source>
</evidence>
<dbReference type="InterPro" id="IPR018225">
    <property type="entry name" value="Transaldolase_AS"/>
</dbReference>
<protein>
    <recommendedName>
        <fullName evidence="12">Probable transaldolase</fullName>
        <ecNumber evidence="12">2.2.1.2</ecNumber>
    </recommendedName>
</protein>
<dbReference type="InterPro" id="IPR022999">
    <property type="entry name" value="Transaldolase_3B"/>
</dbReference>
<dbReference type="Pfam" id="PF00923">
    <property type="entry name" value="TAL_FSA"/>
    <property type="match status" value="1"/>
</dbReference>
<dbReference type="GO" id="GO:0005737">
    <property type="term" value="C:cytoplasm"/>
    <property type="evidence" value="ECO:0007669"/>
    <property type="project" value="UniProtKB-SubCell"/>
</dbReference>
<dbReference type="PANTHER" id="PTHR10683">
    <property type="entry name" value="TRANSALDOLASE"/>
    <property type="match status" value="1"/>
</dbReference>
<dbReference type="EC" id="2.2.1.2" evidence="12"/>
<dbReference type="NCBIfam" id="TIGR00875">
    <property type="entry name" value="fsa_talC_mipB"/>
    <property type="match status" value="1"/>
</dbReference>
<evidence type="ECO:0000256" key="5">
    <source>
        <dbReference type="ARBA" id="ARBA00022679"/>
    </source>
</evidence>
<evidence type="ECO:0000259" key="13">
    <source>
        <dbReference type="PROSITE" id="PS51760"/>
    </source>
</evidence>
<organism evidence="14">
    <name type="scientific">candidate division WOR-3 bacterium</name>
    <dbReference type="NCBI Taxonomy" id="2052148"/>
    <lineage>
        <taxon>Bacteria</taxon>
        <taxon>Bacteria division WOR-3</taxon>
    </lineage>
</organism>
<dbReference type="InterPro" id="IPR001585">
    <property type="entry name" value="TAL/FSA"/>
</dbReference>
<keyword evidence="4 12" id="KW-0963">Cytoplasm</keyword>
<sequence length="218" mass="23857">MKLFIDTAHIPDIEEIASWGIIEGATTNPTLLSREEGDPREILYRICEIVKGPVSAEVIALDADGMVKEARDLAAIHENIVIKIPFTVDGLKAVRRLADEGIKTNVTLVFTPLQALLAAKAGATFVSPFIGRLDDIASEGMRIVRDTMEIFMNYEVETELLVASVRHPMHVLEAAVAGADIATVPPKVLRQIVKHPLTDIGIERFLADWEKVKGGKAK</sequence>
<keyword evidence="7 12" id="KW-0570">Pentose shunt</keyword>
<dbReference type="InterPro" id="IPR033919">
    <property type="entry name" value="TSA/FSA_arc/bac"/>
</dbReference>
<reference evidence="14" key="1">
    <citation type="journal article" date="2020" name="mSystems">
        <title>Genome- and Community-Level Interaction Insights into Carbon Utilization and Element Cycling Functions of Hydrothermarchaeota in Hydrothermal Sediment.</title>
        <authorList>
            <person name="Zhou Z."/>
            <person name="Liu Y."/>
            <person name="Xu W."/>
            <person name="Pan J."/>
            <person name="Luo Z.H."/>
            <person name="Li M."/>
        </authorList>
    </citation>
    <scope>NUCLEOTIDE SEQUENCE [LARGE SCALE GENOMIC DNA]</scope>
    <source>
        <strain evidence="14">HyVt-237</strain>
    </source>
</reference>
<dbReference type="PROSITE" id="PS01054">
    <property type="entry name" value="TRANSALDOLASE_1"/>
    <property type="match status" value="1"/>
</dbReference>
<keyword evidence="5 12" id="KW-0808">Transferase</keyword>
<gene>
    <name evidence="14" type="primary">fsa</name>
    <name evidence="12" type="synonym">tal</name>
    <name evidence="14" type="ORF">ENG67_00790</name>
</gene>
<dbReference type="PROSITE" id="PS51760">
    <property type="entry name" value="GH10_2"/>
    <property type="match status" value="1"/>
</dbReference>
<dbReference type="GO" id="GO:0000272">
    <property type="term" value="P:polysaccharide catabolic process"/>
    <property type="evidence" value="ECO:0007669"/>
    <property type="project" value="UniProtKB-KW"/>
</dbReference>
<keyword evidence="8 12" id="KW-0704">Schiff base</keyword>
<comment type="catalytic activity">
    <reaction evidence="11 12">
        <text>D-sedoheptulose 7-phosphate + D-glyceraldehyde 3-phosphate = D-erythrose 4-phosphate + beta-D-fructose 6-phosphate</text>
        <dbReference type="Rhea" id="RHEA:17053"/>
        <dbReference type="ChEBI" id="CHEBI:16897"/>
        <dbReference type="ChEBI" id="CHEBI:57483"/>
        <dbReference type="ChEBI" id="CHEBI:57634"/>
        <dbReference type="ChEBI" id="CHEBI:59776"/>
        <dbReference type="EC" id="2.2.1.2"/>
    </reaction>
</comment>
<keyword evidence="9" id="KW-0119">Carbohydrate metabolism</keyword>
<dbReference type="GO" id="GO:0006098">
    <property type="term" value="P:pentose-phosphate shunt"/>
    <property type="evidence" value="ECO:0007669"/>
    <property type="project" value="UniProtKB-UniRule"/>
</dbReference>
<dbReference type="FunFam" id="3.20.20.70:FF:000018">
    <property type="entry name" value="Probable transaldolase"/>
    <property type="match status" value="1"/>
</dbReference>